<evidence type="ECO:0000313" key="2">
    <source>
        <dbReference type="EMBL" id="RTH34937.1"/>
    </source>
</evidence>
<dbReference type="SMART" id="SM00530">
    <property type="entry name" value="HTH_XRE"/>
    <property type="match status" value="1"/>
</dbReference>
<evidence type="ECO:0000313" key="5">
    <source>
        <dbReference type="Proteomes" id="UP000287962"/>
    </source>
</evidence>
<accession>A0A430SDW0</accession>
<dbReference type="InterPro" id="IPR001387">
    <property type="entry name" value="Cro/C1-type_HTH"/>
</dbReference>
<dbReference type="InterPro" id="IPR010982">
    <property type="entry name" value="Lambda_DNA-bd_dom_sf"/>
</dbReference>
<feature type="domain" description="HTH cro/C1-type" evidence="1">
    <location>
        <begin position="36"/>
        <end position="92"/>
    </location>
</feature>
<reference evidence="3" key="1">
    <citation type="submission" date="2017-10" db="EMBL/GenBank/DDBJ databases">
        <authorList>
            <person name="Wilpiszeski R.L."/>
            <person name="Zhidan Z."/>
            <person name="House C.H."/>
        </authorList>
    </citation>
    <scope>NUCLEOTIDE SEQUENCE</scope>
    <source>
        <strain evidence="3">12_S12</strain>
    </source>
</reference>
<dbReference type="Gene3D" id="1.10.260.40">
    <property type="entry name" value="lambda repressor-like DNA-binding domains"/>
    <property type="match status" value="1"/>
</dbReference>
<dbReference type="CDD" id="cd00093">
    <property type="entry name" value="HTH_XRE"/>
    <property type="match status" value="1"/>
</dbReference>
<proteinExistence type="predicted"/>
<sequence>MGRHMDFRHYFQESLKDPESARLYREVLDEELSWLLSYLRELKGLSQKEVAERLGVSRSRVSQMETSAGLSMTLEGLARYAQALGLSLRLEFTDEEGEVLARFDLGADEPLAAGAAKGWEPVAETWTTLTQKRKQAFEEIA</sequence>
<comment type="caution">
    <text evidence="2">The sequence shown here is derived from an EMBL/GenBank/DDBJ whole genome shotgun (WGS) entry which is preliminary data.</text>
</comment>
<dbReference type="Pfam" id="PF01381">
    <property type="entry name" value="HTH_3"/>
    <property type="match status" value="1"/>
</dbReference>
<reference evidence="4 5" key="2">
    <citation type="journal article" date="2019" name="Extremophiles">
        <title>Biogeography of thermophiles and predominance of Thermus scotoductus in domestic water heaters.</title>
        <authorList>
            <person name="Wilpiszeski R.L."/>
            <person name="Zhang Z."/>
            <person name="House C.H."/>
        </authorList>
    </citation>
    <scope>NUCLEOTIDE SEQUENCE [LARGE SCALE GENOMIC DNA]</scope>
    <source>
        <strain evidence="3 5">12_S12</strain>
        <strain evidence="2 4">20_S20</strain>
    </source>
</reference>
<evidence type="ECO:0000259" key="1">
    <source>
        <dbReference type="PROSITE" id="PS50943"/>
    </source>
</evidence>
<protein>
    <submittedName>
        <fullName evidence="2">XRE family transcriptional regulator</fullName>
    </submittedName>
</protein>
<dbReference type="EMBL" id="PEML01000042">
    <property type="protein sequence ID" value="RTI09362.1"/>
    <property type="molecule type" value="Genomic_DNA"/>
</dbReference>
<dbReference type="RefSeq" id="WP_083922066.1">
    <property type="nucleotide sequence ID" value="NZ_PELO01000043.1"/>
</dbReference>
<dbReference type="GO" id="GO:0003677">
    <property type="term" value="F:DNA binding"/>
    <property type="evidence" value="ECO:0007669"/>
    <property type="project" value="InterPro"/>
</dbReference>
<dbReference type="PROSITE" id="PS50943">
    <property type="entry name" value="HTH_CROC1"/>
    <property type="match status" value="1"/>
</dbReference>
<dbReference type="EMBL" id="PEMD01000007">
    <property type="protein sequence ID" value="RTH34937.1"/>
    <property type="molecule type" value="Genomic_DNA"/>
</dbReference>
<name>A0A430SDW0_THESC</name>
<dbReference type="AlphaFoldDB" id="A0A430SDW0"/>
<keyword evidence="5" id="KW-1185">Reference proteome</keyword>
<dbReference type="SUPFAM" id="SSF47413">
    <property type="entry name" value="lambda repressor-like DNA-binding domains"/>
    <property type="match status" value="1"/>
</dbReference>
<organism evidence="2 4">
    <name type="scientific">Thermus scotoductus</name>
    <dbReference type="NCBI Taxonomy" id="37636"/>
    <lineage>
        <taxon>Bacteria</taxon>
        <taxon>Thermotogati</taxon>
        <taxon>Deinococcota</taxon>
        <taxon>Deinococci</taxon>
        <taxon>Thermales</taxon>
        <taxon>Thermaceae</taxon>
        <taxon>Thermus</taxon>
    </lineage>
</organism>
<dbReference type="Proteomes" id="UP000286928">
    <property type="component" value="Unassembled WGS sequence"/>
</dbReference>
<dbReference type="Proteomes" id="UP000287962">
    <property type="component" value="Unassembled WGS sequence"/>
</dbReference>
<evidence type="ECO:0000313" key="3">
    <source>
        <dbReference type="EMBL" id="RTI09362.1"/>
    </source>
</evidence>
<gene>
    <name evidence="3" type="ORF">CSW25_02130</name>
    <name evidence="2" type="ORF">CSW33_00255</name>
</gene>
<evidence type="ECO:0000313" key="4">
    <source>
        <dbReference type="Proteomes" id="UP000286928"/>
    </source>
</evidence>